<dbReference type="PRINTS" id="PR01438">
    <property type="entry name" value="UNVRSLSTRESS"/>
</dbReference>
<dbReference type="PANTHER" id="PTHR46268">
    <property type="entry name" value="STRESS RESPONSE PROTEIN NHAX"/>
    <property type="match status" value="1"/>
</dbReference>
<dbReference type="Proteomes" id="UP001224325">
    <property type="component" value="Chromosome"/>
</dbReference>
<organism evidence="3 4">
    <name type="scientific">Mariniflexile litorale</name>
    <dbReference type="NCBI Taxonomy" id="3045158"/>
    <lineage>
        <taxon>Bacteria</taxon>
        <taxon>Pseudomonadati</taxon>
        <taxon>Bacteroidota</taxon>
        <taxon>Flavobacteriia</taxon>
        <taxon>Flavobacteriales</taxon>
        <taxon>Flavobacteriaceae</taxon>
        <taxon>Mariniflexile</taxon>
    </lineage>
</organism>
<dbReference type="PANTHER" id="PTHR46268:SF6">
    <property type="entry name" value="UNIVERSAL STRESS PROTEIN UP12"/>
    <property type="match status" value="1"/>
</dbReference>
<comment type="similarity">
    <text evidence="1">Belongs to the universal stress protein A family.</text>
</comment>
<dbReference type="KEGG" id="mlil:QLS71_018485"/>
<evidence type="ECO:0000313" key="4">
    <source>
        <dbReference type="Proteomes" id="UP001224325"/>
    </source>
</evidence>
<keyword evidence="4" id="KW-1185">Reference proteome</keyword>
<accession>A0AAU7EHD6</accession>
<protein>
    <submittedName>
        <fullName evidence="3">Universal stress protein</fullName>
    </submittedName>
</protein>
<dbReference type="CDD" id="cd00293">
    <property type="entry name" value="USP-like"/>
    <property type="match status" value="1"/>
</dbReference>
<evidence type="ECO:0000256" key="1">
    <source>
        <dbReference type="ARBA" id="ARBA00008791"/>
    </source>
</evidence>
<proteinExistence type="inferred from homology"/>
<evidence type="ECO:0000259" key="2">
    <source>
        <dbReference type="Pfam" id="PF00582"/>
    </source>
</evidence>
<dbReference type="InterPro" id="IPR006016">
    <property type="entry name" value="UspA"/>
</dbReference>
<gene>
    <name evidence="3" type="ORF">QLS71_018485</name>
</gene>
<dbReference type="RefSeq" id="WP_308992248.1">
    <property type="nucleotide sequence ID" value="NZ_CP155618.1"/>
</dbReference>
<feature type="domain" description="UspA" evidence="2">
    <location>
        <begin position="2"/>
        <end position="146"/>
    </location>
</feature>
<dbReference type="Gene3D" id="3.40.50.12370">
    <property type="match status" value="1"/>
</dbReference>
<dbReference type="InterPro" id="IPR006015">
    <property type="entry name" value="Universal_stress_UspA"/>
</dbReference>
<sequence length="281" mass="32177">MKAILLPTDFSKNSINAINYAMELYKNVPCVFYILNVQKTSSFISDDIMVANASTTIYNTIVDASKKSITNIITKIKAQYNNEKHQFKTVVDYDNFIDSINQVSEKYKIDLIIMGTKGASGLSKVLFGSNTVHVIKRSNVPVLAIPDNCKFSSLEKIAFTTSYQRLYKRADFDPLVDILSLNYSKLFVLHVICDYDLSEELNSGIDFFKSNFRYPIFKYLHVKDNNIYKAIHEFSTTNAIKMIAMSTGKYSFLERLFSKNTFENMAFKIDIPFLVMKNSKD</sequence>
<name>A0AAU7EHD6_9FLAO</name>
<dbReference type="Pfam" id="PF00582">
    <property type="entry name" value="Usp"/>
    <property type="match status" value="1"/>
</dbReference>
<reference evidence="3" key="1">
    <citation type="submission" date="2024-04" db="EMBL/GenBank/DDBJ databases">
        <title>Mariniflexile litorale, isolated from the shallow sediments of the Sea of Japan.</title>
        <authorList>
            <person name="Romanenko L."/>
            <person name="Isaeva M."/>
        </authorList>
    </citation>
    <scope>NUCLEOTIDE SEQUENCE [LARGE SCALE GENOMIC DNA]</scope>
    <source>
        <strain evidence="3">KMM 9835</strain>
    </source>
</reference>
<dbReference type="SUPFAM" id="SSF52402">
    <property type="entry name" value="Adenine nucleotide alpha hydrolases-like"/>
    <property type="match status" value="2"/>
</dbReference>
<dbReference type="EMBL" id="CP155618">
    <property type="protein sequence ID" value="XBL14286.1"/>
    <property type="molecule type" value="Genomic_DNA"/>
</dbReference>
<dbReference type="AlphaFoldDB" id="A0AAU7EHD6"/>
<evidence type="ECO:0000313" key="3">
    <source>
        <dbReference type="EMBL" id="XBL14286.1"/>
    </source>
</evidence>